<organism evidence="2 3">
    <name type="scientific">Aphanomyces astaci</name>
    <name type="common">Crayfish plague agent</name>
    <dbReference type="NCBI Taxonomy" id="112090"/>
    <lineage>
        <taxon>Eukaryota</taxon>
        <taxon>Sar</taxon>
        <taxon>Stramenopiles</taxon>
        <taxon>Oomycota</taxon>
        <taxon>Saprolegniomycetes</taxon>
        <taxon>Saprolegniales</taxon>
        <taxon>Verrucalvaceae</taxon>
        <taxon>Aphanomyces</taxon>
    </lineage>
</organism>
<keyword evidence="1" id="KW-1133">Transmembrane helix</keyword>
<evidence type="ECO:0000256" key="1">
    <source>
        <dbReference type="SAM" id="Phobius"/>
    </source>
</evidence>
<dbReference type="Proteomes" id="UP000265716">
    <property type="component" value="Unassembled WGS sequence"/>
</dbReference>
<protein>
    <recommendedName>
        <fullName evidence="4">Ion transport domain-containing protein</fullName>
    </recommendedName>
</protein>
<feature type="non-terminal residue" evidence="2">
    <location>
        <position position="130"/>
    </location>
</feature>
<accession>A0A397DUB0</accession>
<evidence type="ECO:0008006" key="4">
    <source>
        <dbReference type="Google" id="ProtNLM"/>
    </source>
</evidence>
<reference evidence="2 3" key="1">
    <citation type="submission" date="2018-08" db="EMBL/GenBank/DDBJ databases">
        <title>Aphanomyces genome sequencing and annotation.</title>
        <authorList>
            <person name="Minardi D."/>
            <person name="Oidtmann B."/>
            <person name="Van Der Giezen M."/>
            <person name="Studholme D.J."/>
        </authorList>
    </citation>
    <scope>NUCLEOTIDE SEQUENCE [LARGE SCALE GENOMIC DNA]</scope>
    <source>
        <strain evidence="2 3">SA</strain>
    </source>
</reference>
<evidence type="ECO:0000313" key="2">
    <source>
        <dbReference type="EMBL" id="RHY68307.1"/>
    </source>
</evidence>
<proteinExistence type="predicted"/>
<keyword evidence="1" id="KW-0812">Transmembrane</keyword>
<dbReference type="EMBL" id="QUTC01003781">
    <property type="protein sequence ID" value="RHY68307.1"/>
    <property type="molecule type" value="Genomic_DNA"/>
</dbReference>
<name>A0A397DUB0_APHAT</name>
<feature type="transmembrane region" description="Helical" evidence="1">
    <location>
        <begin position="104"/>
        <end position="126"/>
    </location>
</feature>
<dbReference type="AlphaFoldDB" id="A0A397DUB0"/>
<feature type="transmembrane region" description="Helical" evidence="1">
    <location>
        <begin position="75"/>
        <end position="92"/>
    </location>
</feature>
<feature type="transmembrane region" description="Helical" evidence="1">
    <location>
        <begin position="39"/>
        <end position="63"/>
    </location>
</feature>
<gene>
    <name evidence="2" type="ORF">DYB38_008910</name>
</gene>
<comment type="caution">
    <text evidence="2">The sequence shown here is derived from an EMBL/GenBank/DDBJ whole genome shotgun (WGS) entry which is preliminary data.</text>
</comment>
<keyword evidence="1" id="KW-0472">Membrane</keyword>
<evidence type="ECO:0000313" key="3">
    <source>
        <dbReference type="Proteomes" id="UP000265716"/>
    </source>
</evidence>
<sequence length="130" mass="14704">MNGPSVERHVSVNKFERKMKWLSSEEHYRVRISRWLDNGVLGLVLDILEAVVSVVYAICYVVNSYSPGPGIPADVWTVELSCALFFLTDLMSRGILLAESFKSMLCWNTLINCLVILPVYPAAMFVPTQY</sequence>